<protein>
    <recommendedName>
        <fullName evidence="1">DUF6933 domain-containing protein</fullName>
    </recommendedName>
</protein>
<dbReference type="InterPro" id="IPR053864">
    <property type="entry name" value="DUF6933"/>
</dbReference>
<evidence type="ECO:0000259" key="1">
    <source>
        <dbReference type="Pfam" id="PF22016"/>
    </source>
</evidence>
<proteinExistence type="predicted"/>
<name>A0A1M6AAS5_9VIBR</name>
<dbReference type="Pfam" id="PF22016">
    <property type="entry name" value="DUF6933"/>
    <property type="match status" value="1"/>
</dbReference>
<dbReference type="EMBL" id="FQXZ01000039">
    <property type="protein sequence ID" value="SHI33559.1"/>
    <property type="molecule type" value="Genomic_DNA"/>
</dbReference>
<sequence>MLVLNCTKAAADFFTVTRQGKKQSPIEKPPTPAIGDTLYHDQPVSSWLIHAIKVQRKNVLIAMDVHTRYAMVFAGIKKGNWSEFANQWLERLFNNMQFRGEEFELCDEASFHSMLNEFARQHPRPHFCQRGDRSVQSHINDVAWHIENWAHETGHLPEHHEDAASFDEWLNSMTRSTKSYKNGFFPDEEMFLHWITRYGDLDSQEEPMIRQYFNQSRRMTIRSISDPEKIDEIQAMMEAVINEYNEGLASLPDNVIDIRQARANKQKG</sequence>
<evidence type="ECO:0000313" key="3">
    <source>
        <dbReference type="Proteomes" id="UP000184608"/>
    </source>
</evidence>
<feature type="domain" description="DUF6933" evidence="1">
    <location>
        <begin position="4"/>
        <end position="189"/>
    </location>
</feature>
<evidence type="ECO:0000313" key="2">
    <source>
        <dbReference type="EMBL" id="SHI33559.1"/>
    </source>
</evidence>
<dbReference type="STRING" id="1216006.VA7868_03528"/>
<organism evidence="2 3">
    <name type="scientific">Vibrio aerogenes CECT 7868</name>
    <dbReference type="NCBI Taxonomy" id="1216006"/>
    <lineage>
        <taxon>Bacteria</taxon>
        <taxon>Pseudomonadati</taxon>
        <taxon>Pseudomonadota</taxon>
        <taxon>Gammaproteobacteria</taxon>
        <taxon>Vibrionales</taxon>
        <taxon>Vibrionaceae</taxon>
        <taxon>Vibrio</taxon>
    </lineage>
</organism>
<dbReference type="Proteomes" id="UP000184608">
    <property type="component" value="Unassembled WGS sequence"/>
</dbReference>
<dbReference type="OrthoDB" id="6947307at2"/>
<dbReference type="AlphaFoldDB" id="A0A1M6AAS5"/>
<keyword evidence="3" id="KW-1185">Reference proteome</keyword>
<accession>A0A1M6AAS5</accession>
<gene>
    <name evidence="2" type="ORF">VA7868_03528</name>
</gene>
<dbReference type="RefSeq" id="WP_073605130.1">
    <property type="nucleotide sequence ID" value="NZ_FQXZ01000039.1"/>
</dbReference>
<reference evidence="2 3" key="1">
    <citation type="submission" date="2016-11" db="EMBL/GenBank/DDBJ databases">
        <authorList>
            <person name="Jaros S."/>
            <person name="Januszkiewicz K."/>
            <person name="Wedrychowicz H."/>
        </authorList>
    </citation>
    <scope>NUCLEOTIDE SEQUENCE [LARGE SCALE GENOMIC DNA]</scope>
    <source>
        <strain evidence="2 3">CECT 7868</strain>
    </source>
</reference>